<organism evidence="1 2">
    <name type="scientific">Datura stramonium</name>
    <name type="common">Jimsonweed</name>
    <name type="synonym">Common thornapple</name>
    <dbReference type="NCBI Taxonomy" id="4076"/>
    <lineage>
        <taxon>Eukaryota</taxon>
        <taxon>Viridiplantae</taxon>
        <taxon>Streptophyta</taxon>
        <taxon>Embryophyta</taxon>
        <taxon>Tracheophyta</taxon>
        <taxon>Spermatophyta</taxon>
        <taxon>Magnoliopsida</taxon>
        <taxon>eudicotyledons</taxon>
        <taxon>Gunneridae</taxon>
        <taxon>Pentapetalae</taxon>
        <taxon>asterids</taxon>
        <taxon>lamiids</taxon>
        <taxon>Solanales</taxon>
        <taxon>Solanaceae</taxon>
        <taxon>Solanoideae</taxon>
        <taxon>Datureae</taxon>
        <taxon>Datura</taxon>
    </lineage>
</organism>
<reference evidence="1 2" key="1">
    <citation type="journal article" date="2021" name="BMC Genomics">
        <title>Datura genome reveals duplications of psychoactive alkaloid biosynthetic genes and high mutation rate following tissue culture.</title>
        <authorList>
            <person name="Rajewski A."/>
            <person name="Carter-House D."/>
            <person name="Stajich J."/>
            <person name="Litt A."/>
        </authorList>
    </citation>
    <scope>NUCLEOTIDE SEQUENCE [LARGE SCALE GENOMIC DNA]</scope>
    <source>
        <strain evidence="1">AR-01</strain>
    </source>
</reference>
<dbReference type="Proteomes" id="UP000823775">
    <property type="component" value="Unassembled WGS sequence"/>
</dbReference>
<feature type="non-terminal residue" evidence="1">
    <location>
        <position position="60"/>
    </location>
</feature>
<evidence type="ECO:0000313" key="2">
    <source>
        <dbReference type="Proteomes" id="UP000823775"/>
    </source>
</evidence>
<keyword evidence="2" id="KW-1185">Reference proteome</keyword>
<dbReference type="EMBL" id="JACEIK010003668">
    <property type="protein sequence ID" value="MCD9642625.1"/>
    <property type="molecule type" value="Genomic_DNA"/>
</dbReference>
<sequence>RRTEAVHLGRNHEKLKRPMSHLRNAGVSHLKGSELSILNPPTSELRFTNGDMWPEILCRS</sequence>
<evidence type="ECO:0000313" key="1">
    <source>
        <dbReference type="EMBL" id="MCD9642625.1"/>
    </source>
</evidence>
<comment type="caution">
    <text evidence="1">The sequence shown here is derived from an EMBL/GenBank/DDBJ whole genome shotgun (WGS) entry which is preliminary data.</text>
</comment>
<gene>
    <name evidence="1" type="ORF">HAX54_029510</name>
</gene>
<proteinExistence type="predicted"/>
<feature type="non-terminal residue" evidence="1">
    <location>
        <position position="1"/>
    </location>
</feature>
<name>A0ABS8V8W0_DATST</name>
<protein>
    <submittedName>
        <fullName evidence="1">Uncharacterized protein</fullName>
    </submittedName>
</protein>
<accession>A0ABS8V8W0</accession>